<protein>
    <submittedName>
        <fullName evidence="1">Uncharacterized protein</fullName>
    </submittedName>
</protein>
<keyword evidence="2" id="KW-1185">Reference proteome</keyword>
<organism evidence="1 2">
    <name type="scientific">Caerostris extrusa</name>
    <name type="common">Bark spider</name>
    <name type="synonym">Caerostris bankana</name>
    <dbReference type="NCBI Taxonomy" id="172846"/>
    <lineage>
        <taxon>Eukaryota</taxon>
        <taxon>Metazoa</taxon>
        <taxon>Ecdysozoa</taxon>
        <taxon>Arthropoda</taxon>
        <taxon>Chelicerata</taxon>
        <taxon>Arachnida</taxon>
        <taxon>Araneae</taxon>
        <taxon>Araneomorphae</taxon>
        <taxon>Entelegynae</taxon>
        <taxon>Araneoidea</taxon>
        <taxon>Araneidae</taxon>
        <taxon>Caerostris</taxon>
    </lineage>
</organism>
<dbReference type="AlphaFoldDB" id="A0AAV4QMN9"/>
<proteinExistence type="predicted"/>
<evidence type="ECO:0000313" key="2">
    <source>
        <dbReference type="Proteomes" id="UP001054945"/>
    </source>
</evidence>
<gene>
    <name evidence="1" type="ORF">CEXT_586161</name>
</gene>
<accession>A0AAV4QMN9</accession>
<dbReference type="Proteomes" id="UP001054945">
    <property type="component" value="Unassembled WGS sequence"/>
</dbReference>
<dbReference type="EMBL" id="BPLR01006542">
    <property type="protein sequence ID" value="GIY10594.1"/>
    <property type="molecule type" value="Genomic_DNA"/>
</dbReference>
<comment type="caution">
    <text evidence="1">The sequence shown here is derived from an EMBL/GenBank/DDBJ whole genome shotgun (WGS) entry which is preliminary data.</text>
</comment>
<sequence length="107" mass="11874">MSERVCQGALASHRGTLTPSCLYRSPSSSERQNAFIKPPKSLFPLRRLLKGAQAQSQVSQGGGMMFAPHFDLPLHSNDLGRKLSAGREILLLTPPFNFSGFWIWICE</sequence>
<reference evidence="1 2" key="1">
    <citation type="submission" date="2021-06" db="EMBL/GenBank/DDBJ databases">
        <title>Caerostris extrusa draft genome.</title>
        <authorList>
            <person name="Kono N."/>
            <person name="Arakawa K."/>
        </authorList>
    </citation>
    <scope>NUCLEOTIDE SEQUENCE [LARGE SCALE GENOMIC DNA]</scope>
</reference>
<name>A0AAV4QMN9_CAEEX</name>
<evidence type="ECO:0000313" key="1">
    <source>
        <dbReference type="EMBL" id="GIY10594.1"/>
    </source>
</evidence>